<dbReference type="InterPro" id="IPR036250">
    <property type="entry name" value="AcylCo_DH-like_C"/>
</dbReference>
<dbReference type="Gene3D" id="1.20.140.10">
    <property type="entry name" value="Butyryl-CoA Dehydrogenase, subunit A, domain 3"/>
    <property type="match status" value="2"/>
</dbReference>
<reference evidence="16 17" key="1">
    <citation type="journal article" date="2019" name="Sci. Rep.">
        <title>Nanopore sequencing improves the draft genome of the human pathogenic amoeba Naegleria fowleri.</title>
        <authorList>
            <person name="Liechti N."/>
            <person name="Schurch N."/>
            <person name="Bruggmann R."/>
            <person name="Wittwer M."/>
        </authorList>
    </citation>
    <scope>NUCLEOTIDE SEQUENCE [LARGE SCALE GENOMIC DNA]</scope>
    <source>
        <strain evidence="16 17">ATCC 30894</strain>
    </source>
</reference>
<gene>
    <name evidence="16" type="ORF">FDP41_008288</name>
</gene>
<dbReference type="PANTHER" id="PTHR10909:SF352">
    <property type="entry name" value="ACYL-COENZYME A OXIDASE-LIKE PROTEIN"/>
    <property type="match status" value="1"/>
</dbReference>
<dbReference type="Gene3D" id="2.40.110.10">
    <property type="entry name" value="Butyryl-CoA Dehydrogenase, subunit A, domain 2"/>
    <property type="match status" value="1"/>
</dbReference>
<protein>
    <recommendedName>
        <fullName evidence="10">Acyl-coenzyme A oxidase</fullName>
    </recommendedName>
</protein>
<dbReference type="SUPFAM" id="SSF47203">
    <property type="entry name" value="Acyl-CoA dehydrogenase C-terminal domain-like"/>
    <property type="match status" value="2"/>
</dbReference>
<keyword evidence="6" id="KW-0276">Fatty acid metabolism</keyword>
<evidence type="ECO:0000259" key="14">
    <source>
        <dbReference type="Pfam" id="PF02770"/>
    </source>
</evidence>
<keyword evidence="4 10" id="KW-0285">Flavoprotein</keyword>
<evidence type="ECO:0000256" key="8">
    <source>
        <dbReference type="ARBA" id="ARBA00023098"/>
    </source>
</evidence>
<proteinExistence type="inferred from homology"/>
<dbReference type="GO" id="GO:0033540">
    <property type="term" value="P:fatty acid beta-oxidation using acyl-CoA oxidase"/>
    <property type="evidence" value="ECO:0007669"/>
    <property type="project" value="TreeGrafter"/>
</dbReference>
<dbReference type="InterPro" id="IPR006091">
    <property type="entry name" value="Acyl-CoA_Oxase/DH_mid-dom"/>
</dbReference>
<dbReference type="InterPro" id="IPR009100">
    <property type="entry name" value="AcylCoA_DH/oxidase_NM_dom_sf"/>
</dbReference>
<dbReference type="InterPro" id="IPR046373">
    <property type="entry name" value="Acyl-CoA_Oxase/DH_mid-dom_sf"/>
</dbReference>
<keyword evidence="7" id="KW-0560">Oxidoreductase</keyword>
<evidence type="ECO:0000313" key="16">
    <source>
        <dbReference type="EMBL" id="KAF0973584.1"/>
    </source>
</evidence>
<keyword evidence="5 10" id="KW-0274">FAD</keyword>
<dbReference type="RefSeq" id="XP_044558297.1">
    <property type="nucleotide sequence ID" value="XM_044712125.1"/>
</dbReference>
<evidence type="ECO:0000256" key="1">
    <source>
        <dbReference type="ARBA" id="ARBA00001974"/>
    </source>
</evidence>
<dbReference type="GO" id="GO:0071949">
    <property type="term" value="F:FAD binding"/>
    <property type="evidence" value="ECO:0007669"/>
    <property type="project" value="InterPro"/>
</dbReference>
<evidence type="ECO:0000256" key="9">
    <source>
        <dbReference type="ARBA" id="ARBA00023140"/>
    </source>
</evidence>
<comment type="subcellular location">
    <subcellularLocation>
        <location evidence="2">Peroxisome</location>
    </subcellularLocation>
</comment>
<dbReference type="GO" id="GO:0005777">
    <property type="term" value="C:peroxisome"/>
    <property type="evidence" value="ECO:0007669"/>
    <property type="project" value="UniProtKB-SubCell"/>
</dbReference>
<feature type="domain" description="Acyl-CoA oxidase C-terminal" evidence="13">
    <location>
        <begin position="530"/>
        <end position="670"/>
    </location>
</feature>
<dbReference type="InterPro" id="IPR012258">
    <property type="entry name" value="Acyl-CoA_oxidase"/>
</dbReference>
<dbReference type="VEuPathDB" id="AmoebaDB:NF0002540"/>
<evidence type="ECO:0000256" key="12">
    <source>
        <dbReference type="PIRSR" id="PIRSR000168-2"/>
    </source>
</evidence>
<comment type="similarity">
    <text evidence="3 10">Belongs to the acyl-CoA oxidase family.</text>
</comment>
<evidence type="ECO:0000256" key="2">
    <source>
        <dbReference type="ARBA" id="ARBA00004275"/>
    </source>
</evidence>
<evidence type="ECO:0000256" key="6">
    <source>
        <dbReference type="ARBA" id="ARBA00022832"/>
    </source>
</evidence>
<feature type="binding site" evidence="12">
    <location>
        <position position="258"/>
    </location>
    <ligand>
        <name>FAD</name>
        <dbReference type="ChEBI" id="CHEBI:57692"/>
    </ligand>
</feature>
<evidence type="ECO:0000256" key="10">
    <source>
        <dbReference type="PIRNR" id="PIRNR000168"/>
    </source>
</evidence>
<dbReference type="AlphaFoldDB" id="A0A6A5BHR5"/>
<dbReference type="Pfam" id="PF01756">
    <property type="entry name" value="ACOX"/>
    <property type="match status" value="1"/>
</dbReference>
<dbReference type="EMBL" id="VFQX01000060">
    <property type="protein sequence ID" value="KAF0973584.1"/>
    <property type="molecule type" value="Genomic_DNA"/>
</dbReference>
<sequence length="690" mass="78635">MSPSVLPLLSKGDDCHHREEERRLAQLISHLFPLNATCHSDSTSSDEILSLHSCSSHHQYPYGSLKPSSSSSDQQHCLSCYSISSDQMIRHTLTDYETDIHRKIRNDIYELVRKNPKVFERRYGLSKEEERQLSHDRLEFVIQQLKPFEMEHFKTDPKRFFIVLETLSMIDFGSSGRCMIHFGLFGASVLFFGTEKHKPFLDRMVKDFGRNFFGMFCMSELNHASNVQAIETRAIYDSSTKTFNIVTPSDSAVKVWSGGAAVFATWAVVFAQLIVNHENKGVHTFLVPIRSEKDHSILPGIRIRDLGSKIGLNSLDNGRVWFNVTIPKDYLLDRFGTITEDGTYKTSIPDPGLRFLSHVSALLIGRIMTASSSLLALKLALEITLKHAIHRKQFGPTLDQEVPIISYLSFQRRFYPYMAFAYVMHFAVQDLKLRYEKPSKGVENKMLHTLADCLKVKCSETAFHGCQECRKGAGAQGFLSVNRIGEMRTIADASLTYEGDNTILYQTAARNLMKRASTVPKLKPLTNLWDLQQLQQLFEFRDATLEHEYLKKIACLSKSIRNAFNVSVRSQDIALKLCNAYVENHAIKVFMREALESLPEEHKNLGQVLERLALLLVVTWIQQDGFFLQHGLISGEQYGKLDEMINSICESLTPLIPMLIKSFNFPEDILTNVPMGPKLVEMMAYDKIYE</sequence>
<dbReference type="GO" id="GO:0003997">
    <property type="term" value="F:acyl-CoA oxidase activity"/>
    <property type="evidence" value="ECO:0007669"/>
    <property type="project" value="InterPro"/>
</dbReference>
<keyword evidence="17" id="KW-1185">Reference proteome</keyword>
<evidence type="ECO:0000256" key="5">
    <source>
        <dbReference type="ARBA" id="ARBA00022827"/>
    </source>
</evidence>
<evidence type="ECO:0000259" key="13">
    <source>
        <dbReference type="Pfam" id="PF01756"/>
    </source>
</evidence>
<dbReference type="SUPFAM" id="SSF56645">
    <property type="entry name" value="Acyl-CoA dehydrogenase NM domain-like"/>
    <property type="match status" value="1"/>
</dbReference>
<dbReference type="InterPro" id="IPR055060">
    <property type="entry name" value="ACOX_C_alpha1"/>
</dbReference>
<dbReference type="FunFam" id="2.40.110.10:FF:000005">
    <property type="entry name" value="Acyl-coenzyme A oxidase"/>
    <property type="match status" value="1"/>
</dbReference>
<keyword evidence="9" id="KW-0576">Peroxisome</keyword>
<organism evidence="16 17">
    <name type="scientific">Naegleria fowleri</name>
    <name type="common">Brain eating amoeba</name>
    <dbReference type="NCBI Taxonomy" id="5763"/>
    <lineage>
        <taxon>Eukaryota</taxon>
        <taxon>Discoba</taxon>
        <taxon>Heterolobosea</taxon>
        <taxon>Tetramitia</taxon>
        <taxon>Eutetramitia</taxon>
        <taxon>Vahlkampfiidae</taxon>
        <taxon>Naegleria</taxon>
    </lineage>
</organism>
<dbReference type="GO" id="GO:0005504">
    <property type="term" value="F:fatty acid binding"/>
    <property type="evidence" value="ECO:0007669"/>
    <property type="project" value="TreeGrafter"/>
</dbReference>
<dbReference type="GO" id="GO:0055088">
    <property type="term" value="P:lipid homeostasis"/>
    <property type="evidence" value="ECO:0007669"/>
    <property type="project" value="TreeGrafter"/>
</dbReference>
<dbReference type="GeneID" id="68115506"/>
<dbReference type="Pfam" id="PF22924">
    <property type="entry name" value="ACOX_C_alpha1"/>
    <property type="match status" value="1"/>
</dbReference>
<evidence type="ECO:0000259" key="15">
    <source>
        <dbReference type="Pfam" id="PF22924"/>
    </source>
</evidence>
<feature type="domain" description="Acyl-CoA oxidase/dehydrogenase middle" evidence="14">
    <location>
        <begin position="216"/>
        <end position="323"/>
    </location>
</feature>
<name>A0A6A5BHR5_NAEFO</name>
<dbReference type="VEuPathDB" id="AmoebaDB:FDP41_008288"/>
<dbReference type="PIRSF" id="PIRSF000168">
    <property type="entry name" value="Acyl-CoA_oxidase"/>
    <property type="match status" value="1"/>
</dbReference>
<dbReference type="PANTHER" id="PTHR10909">
    <property type="entry name" value="ELECTRON TRANSPORT OXIDOREDUCTASE"/>
    <property type="match status" value="1"/>
</dbReference>
<dbReference type="OrthoDB" id="538336at2759"/>
<dbReference type="Pfam" id="PF02770">
    <property type="entry name" value="Acyl-CoA_dh_M"/>
    <property type="match status" value="1"/>
</dbReference>
<evidence type="ECO:0000313" key="17">
    <source>
        <dbReference type="Proteomes" id="UP000444721"/>
    </source>
</evidence>
<dbReference type="InterPro" id="IPR002655">
    <property type="entry name" value="Acyl-CoA_oxidase_C"/>
</dbReference>
<feature type="active site" description="Proton acceptor" evidence="11">
    <location>
        <position position="498"/>
    </location>
</feature>
<evidence type="ECO:0000256" key="11">
    <source>
        <dbReference type="PIRSR" id="PIRSR000168-1"/>
    </source>
</evidence>
<accession>A0A6A5BHR5</accession>
<keyword evidence="8" id="KW-0443">Lipid metabolism</keyword>
<comment type="caution">
    <text evidence="16">The sequence shown here is derived from an EMBL/GenBank/DDBJ whole genome shotgun (WGS) entry which is preliminary data.</text>
</comment>
<dbReference type="FunFam" id="1.20.140.10:FF:000010">
    <property type="entry name" value="Acyl-coenzyme A oxidase"/>
    <property type="match status" value="1"/>
</dbReference>
<evidence type="ECO:0000256" key="3">
    <source>
        <dbReference type="ARBA" id="ARBA00006288"/>
    </source>
</evidence>
<comment type="cofactor">
    <cofactor evidence="1">
        <name>FAD</name>
        <dbReference type="ChEBI" id="CHEBI:57692"/>
    </cofactor>
</comment>
<evidence type="ECO:0000256" key="4">
    <source>
        <dbReference type="ARBA" id="ARBA00022630"/>
    </source>
</evidence>
<feature type="domain" description="Acyl-CoA oxidase C-alpha1" evidence="15">
    <location>
        <begin position="361"/>
        <end position="513"/>
    </location>
</feature>
<dbReference type="Proteomes" id="UP000444721">
    <property type="component" value="Unassembled WGS sequence"/>
</dbReference>
<evidence type="ECO:0000256" key="7">
    <source>
        <dbReference type="ARBA" id="ARBA00023002"/>
    </source>
</evidence>
<dbReference type="VEuPathDB" id="AmoebaDB:NfTy_090780"/>